<protein>
    <submittedName>
        <fullName evidence="5">Acetate kinase</fullName>
        <ecNumber evidence="5">2.7.2.1</ecNumber>
    </submittedName>
</protein>
<dbReference type="PANTHER" id="PTHR21060">
    <property type="entry name" value="ACETATE KINASE"/>
    <property type="match status" value="1"/>
</dbReference>
<name>A0A645D245_9ZZZZ</name>
<comment type="caution">
    <text evidence="5">The sequence shown here is derived from an EMBL/GenBank/DDBJ whole genome shotgun (WGS) entry which is preliminary data.</text>
</comment>
<dbReference type="AlphaFoldDB" id="A0A645D245"/>
<evidence type="ECO:0000256" key="1">
    <source>
        <dbReference type="ARBA" id="ARBA00022679"/>
    </source>
</evidence>
<proteinExistence type="predicted"/>
<accession>A0A645D245</accession>
<evidence type="ECO:0000256" key="4">
    <source>
        <dbReference type="ARBA" id="ARBA00022840"/>
    </source>
</evidence>
<gene>
    <name evidence="5" type="primary">ackA_44</name>
    <name evidence="5" type="ORF">SDC9_130308</name>
</gene>
<dbReference type="Gene3D" id="3.30.420.40">
    <property type="match status" value="1"/>
</dbReference>
<dbReference type="EMBL" id="VSSQ01032090">
    <property type="protein sequence ID" value="MPM83245.1"/>
    <property type="molecule type" value="Genomic_DNA"/>
</dbReference>
<evidence type="ECO:0000313" key="5">
    <source>
        <dbReference type="EMBL" id="MPM83245.1"/>
    </source>
</evidence>
<keyword evidence="4" id="KW-0067">ATP-binding</keyword>
<evidence type="ECO:0000256" key="3">
    <source>
        <dbReference type="ARBA" id="ARBA00022777"/>
    </source>
</evidence>
<dbReference type="GO" id="GO:0005524">
    <property type="term" value="F:ATP binding"/>
    <property type="evidence" value="ECO:0007669"/>
    <property type="project" value="UniProtKB-KW"/>
</dbReference>
<dbReference type="EC" id="2.7.2.1" evidence="5"/>
<keyword evidence="2" id="KW-0547">Nucleotide-binding</keyword>
<dbReference type="GO" id="GO:0006083">
    <property type="term" value="P:acetate metabolic process"/>
    <property type="evidence" value="ECO:0007669"/>
    <property type="project" value="TreeGrafter"/>
</dbReference>
<dbReference type="PRINTS" id="PR00471">
    <property type="entry name" value="ACETATEKNASE"/>
</dbReference>
<evidence type="ECO:0000256" key="2">
    <source>
        <dbReference type="ARBA" id="ARBA00022741"/>
    </source>
</evidence>
<sequence>MNGLDLVVFTGGIGENDPIIRERVGNNLSYLGMDFNPDANKGVRGKDVILTKPGSKVIMATVTTNEELVIARDTMNLAK</sequence>
<dbReference type="InterPro" id="IPR000890">
    <property type="entry name" value="Aliphatic_acid_kin_short-chain"/>
</dbReference>
<dbReference type="PANTHER" id="PTHR21060:SF15">
    <property type="entry name" value="ACETATE KINASE-RELATED"/>
    <property type="match status" value="1"/>
</dbReference>
<keyword evidence="3 5" id="KW-0418">Kinase</keyword>
<dbReference type="InterPro" id="IPR043129">
    <property type="entry name" value="ATPase_NBD"/>
</dbReference>
<dbReference type="GO" id="GO:0008776">
    <property type="term" value="F:acetate kinase activity"/>
    <property type="evidence" value="ECO:0007669"/>
    <property type="project" value="UniProtKB-EC"/>
</dbReference>
<reference evidence="5" key="1">
    <citation type="submission" date="2019-08" db="EMBL/GenBank/DDBJ databases">
        <authorList>
            <person name="Kucharzyk K."/>
            <person name="Murdoch R.W."/>
            <person name="Higgins S."/>
            <person name="Loffler F."/>
        </authorList>
    </citation>
    <scope>NUCLEOTIDE SEQUENCE</scope>
</reference>
<keyword evidence="1 5" id="KW-0808">Transferase</keyword>
<dbReference type="Pfam" id="PF00871">
    <property type="entry name" value="Acetate_kinase"/>
    <property type="match status" value="1"/>
</dbReference>
<organism evidence="5">
    <name type="scientific">bioreactor metagenome</name>
    <dbReference type="NCBI Taxonomy" id="1076179"/>
    <lineage>
        <taxon>unclassified sequences</taxon>
        <taxon>metagenomes</taxon>
        <taxon>ecological metagenomes</taxon>
    </lineage>
</organism>
<dbReference type="SUPFAM" id="SSF53067">
    <property type="entry name" value="Actin-like ATPase domain"/>
    <property type="match status" value="1"/>
</dbReference>